<accession>A0A2M6UEY6</accession>
<evidence type="ECO:0000256" key="2">
    <source>
        <dbReference type="ARBA" id="ARBA00022448"/>
    </source>
</evidence>
<sequence length="373" mass="40081">MELALSDVRGHSLDLKGIGHAFGATVALDEINLTVAAGELIALLGPSGCGKTTMLQIIAGFLRPSRGEVRFDGARVEHIPANRRRIGMVFQNYALFPHLSVFENVAYGLRARKRPNAEIAAKVEQMLGLAQMATYARRLPGELSGGQQQRVALARALAIDPGLVLLDEPFSALDKNLRLDMQIEIKSLLKTFGVTSIIVTHDQEEALSMADRIVVLNKGRIEQIDSPDALYDRPASLFISSFIGHTNLLRGTVTDADRVQLDAGPEIDLGRSVQRRRGTPVTLSVRPENIAFGAERTGAIPVTIRATVPLGAISVTEGVTASGEAVKISQARAAGTARARAGETAWLAISDVSRVSIFSTPVDDVSKHQQRSV</sequence>
<dbReference type="EMBL" id="LFJC01000003">
    <property type="protein sequence ID" value="PIT03118.1"/>
    <property type="molecule type" value="Genomic_DNA"/>
</dbReference>
<protein>
    <submittedName>
        <fullName evidence="7">Spermidine/putrescine ABC transporter ATPase</fullName>
    </submittedName>
</protein>
<dbReference type="GO" id="GO:0043190">
    <property type="term" value="C:ATP-binding cassette (ABC) transporter complex"/>
    <property type="evidence" value="ECO:0007669"/>
    <property type="project" value="InterPro"/>
</dbReference>
<gene>
    <name evidence="7" type="ORF">TSA1_21930</name>
</gene>
<dbReference type="InterPro" id="IPR003439">
    <property type="entry name" value="ABC_transporter-like_ATP-bd"/>
</dbReference>
<dbReference type="InterPro" id="IPR013611">
    <property type="entry name" value="Transp-assoc_OB_typ2"/>
</dbReference>
<name>A0A2M6UEY6_9BRAD</name>
<dbReference type="GO" id="GO:0022857">
    <property type="term" value="F:transmembrane transporter activity"/>
    <property type="evidence" value="ECO:0007669"/>
    <property type="project" value="InterPro"/>
</dbReference>
<organism evidence="7 8">
    <name type="scientific">Bradyrhizobium nitroreducens</name>
    <dbReference type="NCBI Taxonomy" id="709803"/>
    <lineage>
        <taxon>Bacteria</taxon>
        <taxon>Pseudomonadati</taxon>
        <taxon>Pseudomonadota</taxon>
        <taxon>Alphaproteobacteria</taxon>
        <taxon>Hyphomicrobiales</taxon>
        <taxon>Nitrobacteraceae</taxon>
        <taxon>Bradyrhizobium</taxon>
    </lineage>
</organism>
<evidence type="ECO:0000259" key="6">
    <source>
        <dbReference type="PROSITE" id="PS50893"/>
    </source>
</evidence>
<evidence type="ECO:0000256" key="1">
    <source>
        <dbReference type="ARBA" id="ARBA00005417"/>
    </source>
</evidence>
<keyword evidence="2" id="KW-0813">Transport</keyword>
<proteinExistence type="inferred from homology"/>
<evidence type="ECO:0000313" key="8">
    <source>
        <dbReference type="Proteomes" id="UP000228930"/>
    </source>
</evidence>
<feature type="domain" description="ABC transporter" evidence="6">
    <location>
        <begin position="13"/>
        <end position="243"/>
    </location>
</feature>
<dbReference type="InterPro" id="IPR012340">
    <property type="entry name" value="NA-bd_OB-fold"/>
</dbReference>
<dbReference type="GO" id="GO:0015847">
    <property type="term" value="P:putrescine transport"/>
    <property type="evidence" value="ECO:0007669"/>
    <property type="project" value="UniProtKB-ARBA"/>
</dbReference>
<dbReference type="InterPro" id="IPR050093">
    <property type="entry name" value="ABC_SmlMolc_Importer"/>
</dbReference>
<dbReference type="PANTHER" id="PTHR42781">
    <property type="entry name" value="SPERMIDINE/PUTRESCINE IMPORT ATP-BINDING PROTEIN POTA"/>
    <property type="match status" value="1"/>
</dbReference>
<dbReference type="Gene3D" id="3.40.50.300">
    <property type="entry name" value="P-loop containing nucleotide triphosphate hydrolases"/>
    <property type="match status" value="1"/>
</dbReference>
<dbReference type="FunFam" id="3.40.50.300:FF:000133">
    <property type="entry name" value="Spermidine/putrescine import ATP-binding protein PotA"/>
    <property type="match status" value="1"/>
</dbReference>
<evidence type="ECO:0000256" key="3">
    <source>
        <dbReference type="ARBA" id="ARBA00022741"/>
    </source>
</evidence>
<dbReference type="PROSITE" id="PS00211">
    <property type="entry name" value="ABC_TRANSPORTER_1"/>
    <property type="match status" value="1"/>
</dbReference>
<keyword evidence="4" id="KW-0067">ATP-binding</keyword>
<dbReference type="SUPFAM" id="SSF52540">
    <property type="entry name" value="P-loop containing nucleoside triphosphate hydrolases"/>
    <property type="match status" value="1"/>
</dbReference>
<dbReference type="Pfam" id="PF08402">
    <property type="entry name" value="TOBE_2"/>
    <property type="match status" value="1"/>
</dbReference>
<dbReference type="Gene3D" id="2.40.50.140">
    <property type="entry name" value="Nucleic acid-binding proteins"/>
    <property type="match status" value="1"/>
</dbReference>
<dbReference type="RefSeq" id="WP_100178267.1">
    <property type="nucleotide sequence ID" value="NZ_LFJC01000003.1"/>
</dbReference>
<keyword evidence="3" id="KW-0547">Nucleotide-binding</keyword>
<comment type="caution">
    <text evidence="7">The sequence shown here is derived from an EMBL/GenBank/DDBJ whole genome shotgun (WGS) entry which is preliminary data.</text>
</comment>
<comment type="similarity">
    <text evidence="1">Belongs to the ABC transporter superfamily.</text>
</comment>
<dbReference type="AlphaFoldDB" id="A0A2M6UEY6"/>
<dbReference type="PROSITE" id="PS50893">
    <property type="entry name" value="ABC_TRANSPORTER_2"/>
    <property type="match status" value="1"/>
</dbReference>
<dbReference type="InterPro" id="IPR017871">
    <property type="entry name" value="ABC_transporter-like_CS"/>
</dbReference>
<dbReference type="InterPro" id="IPR008995">
    <property type="entry name" value="Mo/tungstate-bd_C_term_dom"/>
</dbReference>
<dbReference type="SUPFAM" id="SSF50331">
    <property type="entry name" value="MOP-like"/>
    <property type="match status" value="1"/>
</dbReference>
<dbReference type="Proteomes" id="UP000228930">
    <property type="component" value="Unassembled WGS sequence"/>
</dbReference>
<dbReference type="InterPro" id="IPR027417">
    <property type="entry name" value="P-loop_NTPase"/>
</dbReference>
<dbReference type="Pfam" id="PF00005">
    <property type="entry name" value="ABC_tran"/>
    <property type="match status" value="1"/>
</dbReference>
<reference evidence="7 8" key="1">
    <citation type="submission" date="2015-06" db="EMBL/GenBank/DDBJ databases">
        <title>Comparative genome analysis of nirS-carrying Bradyrhizobium sp. strains.</title>
        <authorList>
            <person name="Ishii S."/>
            <person name="Jang J."/>
            <person name="Nishizawa T."/>
            <person name="Senoo K."/>
        </authorList>
    </citation>
    <scope>NUCLEOTIDE SEQUENCE [LARGE SCALE GENOMIC DNA]</scope>
    <source>
        <strain evidence="7 8">TSA1</strain>
    </source>
</reference>
<dbReference type="GO" id="GO:0005524">
    <property type="term" value="F:ATP binding"/>
    <property type="evidence" value="ECO:0007669"/>
    <property type="project" value="UniProtKB-KW"/>
</dbReference>
<dbReference type="Gene3D" id="2.40.50.100">
    <property type="match status" value="1"/>
</dbReference>
<dbReference type="InterPro" id="IPR003593">
    <property type="entry name" value="AAA+_ATPase"/>
</dbReference>
<keyword evidence="8" id="KW-1185">Reference proteome</keyword>
<dbReference type="SMART" id="SM00382">
    <property type="entry name" value="AAA"/>
    <property type="match status" value="1"/>
</dbReference>
<evidence type="ECO:0000313" key="7">
    <source>
        <dbReference type="EMBL" id="PIT03118.1"/>
    </source>
</evidence>
<evidence type="ECO:0000256" key="4">
    <source>
        <dbReference type="ARBA" id="ARBA00022840"/>
    </source>
</evidence>
<dbReference type="PANTHER" id="PTHR42781:SF4">
    <property type="entry name" value="SPERMIDINE_PUTRESCINE IMPORT ATP-BINDING PROTEIN POTA"/>
    <property type="match status" value="1"/>
</dbReference>
<evidence type="ECO:0000256" key="5">
    <source>
        <dbReference type="ARBA" id="ARBA00024722"/>
    </source>
</evidence>
<dbReference type="GO" id="GO:0016887">
    <property type="term" value="F:ATP hydrolysis activity"/>
    <property type="evidence" value="ECO:0007669"/>
    <property type="project" value="InterPro"/>
</dbReference>
<comment type="function">
    <text evidence="5">Involved in beta-(1--&gt;2)glucan export. Transmembrane domains (TMD) form a pore in the inner membrane and the ATP-binding domain (NBD) is responsible for energy generation.</text>
</comment>